<organism evidence="1 2">
    <name type="scientific">Capsulimonas corticalis</name>
    <dbReference type="NCBI Taxonomy" id="2219043"/>
    <lineage>
        <taxon>Bacteria</taxon>
        <taxon>Bacillati</taxon>
        <taxon>Armatimonadota</taxon>
        <taxon>Armatimonadia</taxon>
        <taxon>Capsulimonadales</taxon>
        <taxon>Capsulimonadaceae</taxon>
        <taxon>Capsulimonas</taxon>
    </lineage>
</organism>
<accession>A0A402D0V3</accession>
<dbReference type="AlphaFoldDB" id="A0A402D0V3"/>
<name>A0A402D0V3_9BACT</name>
<evidence type="ECO:0000313" key="1">
    <source>
        <dbReference type="EMBL" id="BDI33535.1"/>
    </source>
</evidence>
<dbReference type="Proteomes" id="UP000287394">
    <property type="component" value="Chromosome"/>
</dbReference>
<proteinExistence type="predicted"/>
<dbReference type="RefSeq" id="WP_119323134.1">
    <property type="nucleotide sequence ID" value="NZ_AP025739.1"/>
</dbReference>
<dbReference type="KEGG" id="ccot:CCAX7_55860"/>
<reference evidence="1 2" key="1">
    <citation type="journal article" date="2019" name="Int. J. Syst. Evol. Microbiol.">
        <title>Capsulimonas corticalis gen. nov., sp. nov., an aerobic capsulated bacterium, of a novel bacterial order, Capsulimonadales ord. nov., of the class Armatimonadia of the phylum Armatimonadetes.</title>
        <authorList>
            <person name="Li J."/>
            <person name="Kudo C."/>
            <person name="Tonouchi A."/>
        </authorList>
    </citation>
    <scope>NUCLEOTIDE SEQUENCE [LARGE SCALE GENOMIC DNA]</scope>
    <source>
        <strain evidence="1 2">AX-7</strain>
    </source>
</reference>
<gene>
    <name evidence="1" type="ORF">CCAX7_55860</name>
</gene>
<dbReference type="EMBL" id="AP025739">
    <property type="protein sequence ID" value="BDI33535.1"/>
    <property type="molecule type" value="Genomic_DNA"/>
</dbReference>
<evidence type="ECO:0000313" key="2">
    <source>
        <dbReference type="Proteomes" id="UP000287394"/>
    </source>
</evidence>
<sequence length="77" mass="8623">MQSPPGTITSTEVAIYDAHTLRRWTRSEKAQLWIGEYHQAHSGQWPSIKQIMHQADVGQGTAHRALVAARSERSKGN</sequence>
<keyword evidence="2" id="KW-1185">Reference proteome</keyword>
<protein>
    <submittedName>
        <fullName evidence="1">Uncharacterized protein</fullName>
    </submittedName>
</protein>